<dbReference type="Pfam" id="PF07949">
    <property type="entry name" value="YbbR"/>
    <property type="match status" value="3"/>
</dbReference>
<reference evidence="1 2" key="1">
    <citation type="submission" date="2020-08" db="EMBL/GenBank/DDBJ databases">
        <title>A Genomic Blueprint of the Chicken Gut Microbiome.</title>
        <authorList>
            <person name="Gilroy R."/>
            <person name="Ravi A."/>
            <person name="Getino M."/>
            <person name="Pursley I."/>
            <person name="Horton D.L."/>
            <person name="Alikhan N.-F."/>
            <person name="Baker D."/>
            <person name="Gharbi K."/>
            <person name="Hall N."/>
            <person name="Watson M."/>
            <person name="Adriaenssens E.M."/>
            <person name="Foster-Nyarko E."/>
            <person name="Jarju S."/>
            <person name="Secka A."/>
            <person name="Antonio M."/>
            <person name="Oren A."/>
            <person name="Chaudhuri R."/>
            <person name="La Ragione R.M."/>
            <person name="Hildebrand F."/>
            <person name="Pallen M.J."/>
        </authorList>
    </citation>
    <scope>NUCLEOTIDE SEQUENCE [LARGE SCALE GENOMIC DNA]</scope>
    <source>
        <strain evidence="1 2">Sa2YVA2</strain>
    </source>
</reference>
<evidence type="ECO:0000313" key="1">
    <source>
        <dbReference type="EMBL" id="MBD7983748.1"/>
    </source>
</evidence>
<evidence type="ECO:0008006" key="3">
    <source>
        <dbReference type="Google" id="ProtNLM"/>
    </source>
</evidence>
<accession>A0ABR8U6U7</accession>
<dbReference type="Proteomes" id="UP000626786">
    <property type="component" value="Unassembled WGS sequence"/>
</dbReference>
<sequence>MDKLMDKPWFLRVTALALAIILFFSVQVEDSKTDRNTVGDTWDVIRDVPVEVYYDNENLVVTGVPEKIDVTIDGPVNIVQTTKVMRDFILKVDLRSLNNGKHTVRIDTENLSEKLNVRLDPATVDVVIEEKISKTFKVDPELNERLLAENYNLVKMEVEPSEIQVTGAKSVVDAVEFVKVSATGDKGINKSFEQRAKVRVLDRELNKLNVTIEPAEVNVKVDIEENNKEVPIVLRKRGVPGDNVTIDSLTTELKTVKLYGSKKTLDLIKDLKVDVDISKVKESGTIELTLPKPKGVTKLSDDKITVNVAVTIQSEEDPPPDISMDPGIEETTEEAEADVTKQFKDVPVAVNGLDEKYTSSFLKPTQGVVDVTVTAKKDLINSLEKSDFTITIDASETDAEGEHSYPLSVNAPNGVAWKLSTDEVTLEVKLA</sequence>
<protein>
    <recommendedName>
        <fullName evidence="3">YbbR-like domain-containing protein</fullName>
    </recommendedName>
</protein>
<dbReference type="EMBL" id="JACSQN010000003">
    <property type="protein sequence ID" value="MBD7983748.1"/>
    <property type="molecule type" value="Genomic_DNA"/>
</dbReference>
<comment type="caution">
    <text evidence="1">The sequence shown here is derived from an EMBL/GenBank/DDBJ whole genome shotgun (WGS) entry which is preliminary data.</text>
</comment>
<organism evidence="1 2">
    <name type="scientific">Sporosarcina quadrami</name>
    <dbReference type="NCBI Taxonomy" id="2762234"/>
    <lineage>
        <taxon>Bacteria</taxon>
        <taxon>Bacillati</taxon>
        <taxon>Bacillota</taxon>
        <taxon>Bacilli</taxon>
        <taxon>Bacillales</taxon>
        <taxon>Caryophanaceae</taxon>
        <taxon>Sporosarcina</taxon>
    </lineage>
</organism>
<dbReference type="InterPro" id="IPR053154">
    <property type="entry name" value="c-di-AMP_regulator"/>
</dbReference>
<dbReference type="PANTHER" id="PTHR37804:SF1">
    <property type="entry name" value="CDAA REGULATORY PROTEIN CDAR"/>
    <property type="match status" value="1"/>
</dbReference>
<dbReference type="Gene3D" id="2.170.120.40">
    <property type="entry name" value="YbbR-like domain"/>
    <property type="match status" value="2"/>
</dbReference>
<gene>
    <name evidence="1" type="ORF">H9649_04080</name>
</gene>
<evidence type="ECO:0000313" key="2">
    <source>
        <dbReference type="Proteomes" id="UP000626786"/>
    </source>
</evidence>
<name>A0ABR8U6U7_9BACL</name>
<dbReference type="PANTHER" id="PTHR37804">
    <property type="entry name" value="CDAA REGULATORY PROTEIN CDAR"/>
    <property type="match status" value="1"/>
</dbReference>
<keyword evidence="2" id="KW-1185">Reference proteome</keyword>
<dbReference type="Gene3D" id="2.170.120.30">
    <property type="match status" value="2"/>
</dbReference>
<dbReference type="InterPro" id="IPR012505">
    <property type="entry name" value="YbbR"/>
</dbReference>
<proteinExistence type="predicted"/>